<keyword evidence="6" id="KW-0418">Kinase</keyword>
<feature type="transmembrane region" description="Helical" evidence="9">
    <location>
        <begin position="30"/>
        <end position="47"/>
    </location>
</feature>
<evidence type="ECO:0000256" key="3">
    <source>
        <dbReference type="ARBA" id="ARBA00022553"/>
    </source>
</evidence>
<dbReference type="InParanoid" id="A0A5C7EUW3"/>
<dbReference type="InterPro" id="IPR003594">
    <property type="entry name" value="HATPase_dom"/>
</dbReference>
<feature type="domain" description="Histidine kinase" evidence="10">
    <location>
        <begin position="328"/>
        <end position="536"/>
    </location>
</feature>
<comment type="caution">
    <text evidence="12">The sequence shown here is derived from an EMBL/GenBank/DDBJ whole genome shotgun (WGS) entry which is preliminary data.</text>
</comment>
<dbReference type="EC" id="2.7.13.3" evidence="2"/>
<dbReference type="InterPro" id="IPR005467">
    <property type="entry name" value="His_kinase_dom"/>
</dbReference>
<keyword evidence="13" id="KW-1185">Reference proteome</keyword>
<evidence type="ECO:0000256" key="1">
    <source>
        <dbReference type="ARBA" id="ARBA00000085"/>
    </source>
</evidence>
<keyword evidence="9" id="KW-0472">Membrane</keyword>
<keyword evidence="9" id="KW-1133">Transmembrane helix</keyword>
<evidence type="ECO:0000313" key="12">
    <source>
        <dbReference type="EMBL" id="TXF12070.1"/>
    </source>
</evidence>
<dbReference type="Proteomes" id="UP000321201">
    <property type="component" value="Unassembled WGS sequence"/>
</dbReference>
<dbReference type="InterPro" id="IPR013767">
    <property type="entry name" value="PAS_fold"/>
</dbReference>
<dbReference type="InterPro" id="IPR035965">
    <property type="entry name" value="PAS-like_dom_sf"/>
</dbReference>
<keyword evidence="7" id="KW-0067">ATP-binding</keyword>
<dbReference type="SUPFAM" id="SSF55874">
    <property type="entry name" value="ATPase domain of HSP90 chaperone/DNA topoisomerase II/histidine kinase"/>
    <property type="match status" value="1"/>
</dbReference>
<dbReference type="Gene3D" id="3.30.565.10">
    <property type="entry name" value="Histidine kinase-like ATPase, C-terminal domain"/>
    <property type="match status" value="1"/>
</dbReference>
<evidence type="ECO:0000256" key="8">
    <source>
        <dbReference type="ARBA" id="ARBA00023012"/>
    </source>
</evidence>
<dbReference type="InterPro" id="IPR004358">
    <property type="entry name" value="Sig_transdc_His_kin-like_C"/>
</dbReference>
<dbReference type="GO" id="GO:0006355">
    <property type="term" value="P:regulation of DNA-templated transcription"/>
    <property type="evidence" value="ECO:0007669"/>
    <property type="project" value="InterPro"/>
</dbReference>
<dbReference type="AlphaFoldDB" id="A0A5C7EUW3"/>
<dbReference type="Pfam" id="PF02518">
    <property type="entry name" value="HATPase_c"/>
    <property type="match status" value="1"/>
</dbReference>
<dbReference type="SUPFAM" id="SSF47384">
    <property type="entry name" value="Homodimeric domain of signal transducing histidine kinase"/>
    <property type="match status" value="1"/>
</dbReference>
<keyword evidence="3" id="KW-0597">Phosphoprotein</keyword>
<accession>A0A5C7EUW3</accession>
<dbReference type="EMBL" id="VPFL01000008">
    <property type="protein sequence ID" value="TXF12070.1"/>
    <property type="molecule type" value="Genomic_DNA"/>
</dbReference>
<dbReference type="SMART" id="SM00091">
    <property type="entry name" value="PAS"/>
    <property type="match status" value="1"/>
</dbReference>
<proteinExistence type="predicted"/>
<evidence type="ECO:0000313" key="13">
    <source>
        <dbReference type="Proteomes" id="UP000321201"/>
    </source>
</evidence>
<dbReference type="InterPro" id="IPR036097">
    <property type="entry name" value="HisK_dim/P_sf"/>
</dbReference>
<dbReference type="PANTHER" id="PTHR43065">
    <property type="entry name" value="SENSOR HISTIDINE KINASE"/>
    <property type="match status" value="1"/>
</dbReference>
<dbReference type="InterPro" id="IPR036890">
    <property type="entry name" value="HATPase_C_sf"/>
</dbReference>
<evidence type="ECO:0000256" key="7">
    <source>
        <dbReference type="ARBA" id="ARBA00022840"/>
    </source>
</evidence>
<dbReference type="InterPro" id="IPR000014">
    <property type="entry name" value="PAS"/>
</dbReference>
<evidence type="ECO:0000256" key="4">
    <source>
        <dbReference type="ARBA" id="ARBA00022679"/>
    </source>
</evidence>
<feature type="transmembrane region" description="Helical" evidence="9">
    <location>
        <begin position="135"/>
        <end position="154"/>
    </location>
</feature>
<dbReference type="GO" id="GO:0005524">
    <property type="term" value="F:ATP binding"/>
    <property type="evidence" value="ECO:0007669"/>
    <property type="project" value="UniProtKB-KW"/>
</dbReference>
<dbReference type="Gene3D" id="1.10.287.130">
    <property type="match status" value="1"/>
</dbReference>
<dbReference type="PANTHER" id="PTHR43065:SF52">
    <property type="entry name" value="SENSOR PROTEIN KINASE PILS"/>
    <property type="match status" value="1"/>
</dbReference>
<sequence length="548" mass="60362">MPGFGAGWPSSAAQAAYPPPFWRSLTYFNVYRLAVGAALLGAVLLLGDNLVLASVDRRLYLGAAVAYLVSAAAFVAMIQGGWVRFTVQLAFQVAADVVFITLMIHASGGMRSALGLLLLPTLAAAGLIGRGRLALFFASLASMAVLAETAYSVVADQRSSADFFPTGLLCVGYFATAWLAHTLARRVVESEELARQQEMRLASMAQINQLVIQDLHDGVLVLDENGRILQRNSQAERLLGLESHTEAPVSVNQLLPVLGERFRQWQENPETRFDLLRVSATNRLVRTRFVPIKGGAQGGAVLFLEDMSRIQSQAQQLKLAALGRLTANIAHEIRNPLSAISHAAELLLEERGLNPTQRRLLSIVRDNTQRLERMVKEVLQLNRRDRANVEVFKPEPFLRTFVEEFCHGQRVPQETFVVEVGTDRTVCFDRGHLNQVLWNLCSNAWRYCRKAPGSIRLRVVNGVTPNQVCLDVIDDGPGIDPKLRAQLFEPFFTTAPTGTGLGLFIAREICDAKGATLDCLDSDGGAHFRVVCRRDHVKAQRASDAIQR</sequence>
<feature type="domain" description="PAS" evidence="11">
    <location>
        <begin position="211"/>
        <end position="242"/>
    </location>
</feature>
<dbReference type="PROSITE" id="PS50109">
    <property type="entry name" value="HIS_KIN"/>
    <property type="match status" value="1"/>
</dbReference>
<dbReference type="PROSITE" id="PS50112">
    <property type="entry name" value="PAS"/>
    <property type="match status" value="1"/>
</dbReference>
<dbReference type="InterPro" id="IPR003661">
    <property type="entry name" value="HisK_dim/P_dom"/>
</dbReference>
<dbReference type="GO" id="GO:0000155">
    <property type="term" value="F:phosphorelay sensor kinase activity"/>
    <property type="evidence" value="ECO:0007669"/>
    <property type="project" value="InterPro"/>
</dbReference>
<evidence type="ECO:0000256" key="6">
    <source>
        <dbReference type="ARBA" id="ARBA00022777"/>
    </source>
</evidence>
<feature type="transmembrane region" description="Helical" evidence="9">
    <location>
        <begin position="59"/>
        <end position="79"/>
    </location>
</feature>
<dbReference type="OrthoDB" id="5287391at2"/>
<protein>
    <recommendedName>
        <fullName evidence="2">histidine kinase</fullName>
        <ecNumber evidence="2">2.7.13.3</ecNumber>
    </recommendedName>
</protein>
<dbReference type="Pfam" id="PF00512">
    <property type="entry name" value="HisKA"/>
    <property type="match status" value="1"/>
</dbReference>
<keyword evidence="9" id="KW-0812">Transmembrane</keyword>
<dbReference type="Pfam" id="PF25323">
    <property type="entry name" value="6TM_PilS"/>
    <property type="match status" value="1"/>
</dbReference>
<dbReference type="SUPFAM" id="SSF55785">
    <property type="entry name" value="PYP-like sensor domain (PAS domain)"/>
    <property type="match status" value="1"/>
</dbReference>
<dbReference type="SMART" id="SM00387">
    <property type="entry name" value="HATPase_c"/>
    <property type="match status" value="1"/>
</dbReference>
<evidence type="ECO:0000256" key="2">
    <source>
        <dbReference type="ARBA" id="ARBA00012438"/>
    </source>
</evidence>
<evidence type="ECO:0000259" key="10">
    <source>
        <dbReference type="PROSITE" id="PS50109"/>
    </source>
</evidence>
<gene>
    <name evidence="12" type="ORF">FR698_07415</name>
</gene>
<keyword evidence="4" id="KW-0808">Transferase</keyword>
<dbReference type="PRINTS" id="PR00344">
    <property type="entry name" value="BCTRLSENSOR"/>
</dbReference>
<keyword evidence="8" id="KW-0902">Two-component regulatory system</keyword>
<comment type="catalytic activity">
    <reaction evidence="1">
        <text>ATP + protein L-histidine = ADP + protein N-phospho-L-histidine.</text>
        <dbReference type="EC" id="2.7.13.3"/>
    </reaction>
</comment>
<reference evidence="12 13" key="1">
    <citation type="submission" date="2019-08" db="EMBL/GenBank/DDBJ databases">
        <title>Pelomicrobium methylotrophicum gen. nov., sp. nov. a moderately thermophilic, facultatively anaerobic, lithoautotrophic and methylotrophic bacterium isolated from a terrestrial mud volcano.</title>
        <authorList>
            <person name="Slobodkina G.B."/>
            <person name="Merkel A.Y."/>
            <person name="Slobodkin A.I."/>
        </authorList>
    </citation>
    <scope>NUCLEOTIDE SEQUENCE [LARGE SCALE GENOMIC DNA]</scope>
    <source>
        <strain evidence="12 13">SM250</strain>
    </source>
</reference>
<dbReference type="CDD" id="cd00082">
    <property type="entry name" value="HisKA"/>
    <property type="match status" value="1"/>
</dbReference>
<evidence type="ECO:0000256" key="9">
    <source>
        <dbReference type="SAM" id="Phobius"/>
    </source>
</evidence>
<dbReference type="Pfam" id="PF00989">
    <property type="entry name" value="PAS"/>
    <property type="match status" value="1"/>
</dbReference>
<organism evidence="12 13">
    <name type="scientific">Pelomicrobium methylotrophicum</name>
    <dbReference type="NCBI Taxonomy" id="2602750"/>
    <lineage>
        <taxon>Bacteria</taxon>
        <taxon>Pseudomonadati</taxon>
        <taxon>Pseudomonadota</taxon>
        <taxon>Hydrogenophilia</taxon>
        <taxon>Hydrogenophilia incertae sedis</taxon>
        <taxon>Pelomicrobium</taxon>
    </lineage>
</organism>
<keyword evidence="5" id="KW-0547">Nucleotide-binding</keyword>
<dbReference type="SMART" id="SM00388">
    <property type="entry name" value="HisKA"/>
    <property type="match status" value="1"/>
</dbReference>
<dbReference type="Gene3D" id="3.30.450.20">
    <property type="entry name" value="PAS domain"/>
    <property type="match status" value="1"/>
</dbReference>
<evidence type="ECO:0000259" key="11">
    <source>
        <dbReference type="PROSITE" id="PS50112"/>
    </source>
</evidence>
<evidence type="ECO:0000256" key="5">
    <source>
        <dbReference type="ARBA" id="ARBA00022741"/>
    </source>
</evidence>
<name>A0A5C7EUW3_9PROT</name>